<accession>A0A183TG97</accession>
<sequence length="151" mass="16843">MWPLWHSHSVGSEPGVWYAQGRLRPRQPPATSLISSLLDTPSGGSGRTSHLRALPSSVVILTLSRHQVQARPGKCGLYGTPTPWDPSQVWWHAQGRLRPRQPSASSQASGLLDSHSTGFQDRVRPKTAACLFFRVAYENDNTDETIVFWYH</sequence>
<protein>
    <submittedName>
        <fullName evidence="1 3">Uncharacterized protein</fullName>
    </submittedName>
</protein>
<gene>
    <name evidence="1" type="ORF">SSLN_LOCUS15495</name>
</gene>
<evidence type="ECO:0000313" key="1">
    <source>
        <dbReference type="EMBL" id="VDM01881.1"/>
    </source>
</evidence>
<name>A0A183TG97_SCHSO</name>
<organism evidence="3">
    <name type="scientific">Schistocephalus solidus</name>
    <name type="common">Tapeworm</name>
    <dbReference type="NCBI Taxonomy" id="70667"/>
    <lineage>
        <taxon>Eukaryota</taxon>
        <taxon>Metazoa</taxon>
        <taxon>Spiralia</taxon>
        <taxon>Lophotrochozoa</taxon>
        <taxon>Platyhelminthes</taxon>
        <taxon>Cestoda</taxon>
        <taxon>Eucestoda</taxon>
        <taxon>Diphyllobothriidea</taxon>
        <taxon>Diphyllobothriidae</taxon>
        <taxon>Schistocephalus</taxon>
    </lineage>
</organism>
<dbReference type="WBParaSite" id="SSLN_0001608401-mRNA-1">
    <property type="protein sequence ID" value="SSLN_0001608401-mRNA-1"/>
    <property type="gene ID" value="SSLN_0001608401"/>
</dbReference>
<evidence type="ECO:0000313" key="2">
    <source>
        <dbReference type="Proteomes" id="UP000275846"/>
    </source>
</evidence>
<proteinExistence type="predicted"/>
<evidence type="ECO:0000313" key="3">
    <source>
        <dbReference type="WBParaSite" id="SSLN_0001608401-mRNA-1"/>
    </source>
</evidence>
<reference evidence="1 2" key="2">
    <citation type="submission" date="2018-11" db="EMBL/GenBank/DDBJ databases">
        <authorList>
            <consortium name="Pathogen Informatics"/>
        </authorList>
    </citation>
    <scope>NUCLEOTIDE SEQUENCE [LARGE SCALE GENOMIC DNA]</scope>
    <source>
        <strain evidence="1 2">NST_G2</strain>
    </source>
</reference>
<dbReference type="Proteomes" id="UP000275846">
    <property type="component" value="Unassembled WGS sequence"/>
</dbReference>
<reference evidence="3" key="1">
    <citation type="submission" date="2016-06" db="UniProtKB">
        <authorList>
            <consortium name="WormBaseParasite"/>
        </authorList>
    </citation>
    <scope>IDENTIFICATION</scope>
</reference>
<dbReference type="AlphaFoldDB" id="A0A183TG97"/>
<dbReference type="EMBL" id="UYSU01040006">
    <property type="protein sequence ID" value="VDM01881.1"/>
    <property type="molecule type" value="Genomic_DNA"/>
</dbReference>
<keyword evidence="2" id="KW-1185">Reference proteome</keyword>